<keyword evidence="1" id="KW-0472">Membrane</keyword>
<dbReference type="Proteomes" id="UP000647133">
    <property type="component" value="Unassembled WGS sequence"/>
</dbReference>
<reference evidence="2 3" key="1">
    <citation type="submission" date="2020-09" db="EMBL/GenBank/DDBJ databases">
        <title>Echinicola sp. CAU 1574 isolated from sand of Sido Beach.</title>
        <authorList>
            <person name="Kim W."/>
        </authorList>
    </citation>
    <scope>NUCLEOTIDE SEQUENCE [LARGE SCALE GENOMIC DNA]</scope>
    <source>
        <strain evidence="2 3">CAU 1574</strain>
    </source>
</reference>
<evidence type="ECO:0000256" key="1">
    <source>
        <dbReference type="SAM" id="Phobius"/>
    </source>
</evidence>
<protein>
    <submittedName>
        <fullName evidence="2">Uncharacterized protein</fullName>
    </submittedName>
</protein>
<feature type="transmembrane region" description="Helical" evidence="1">
    <location>
        <begin position="37"/>
        <end position="56"/>
    </location>
</feature>
<keyword evidence="3" id="KW-1185">Reference proteome</keyword>
<comment type="caution">
    <text evidence="2">The sequence shown here is derived from an EMBL/GenBank/DDBJ whole genome shotgun (WGS) entry which is preliminary data.</text>
</comment>
<evidence type="ECO:0000313" key="3">
    <source>
        <dbReference type="Proteomes" id="UP000647133"/>
    </source>
</evidence>
<dbReference type="EMBL" id="JACYTQ010000003">
    <property type="protein sequence ID" value="MBD8489119.1"/>
    <property type="molecule type" value="Genomic_DNA"/>
</dbReference>
<proteinExistence type="predicted"/>
<gene>
    <name evidence="2" type="ORF">IFO69_10215</name>
</gene>
<keyword evidence="1" id="KW-0812">Transmembrane</keyword>
<organism evidence="2 3">
    <name type="scientific">Echinicola arenosa</name>
    <dbReference type="NCBI Taxonomy" id="2774144"/>
    <lineage>
        <taxon>Bacteria</taxon>
        <taxon>Pseudomonadati</taxon>
        <taxon>Bacteroidota</taxon>
        <taxon>Cytophagia</taxon>
        <taxon>Cytophagales</taxon>
        <taxon>Cyclobacteriaceae</taxon>
        <taxon>Echinicola</taxon>
    </lineage>
</organism>
<sequence>MNNKTKTYSSLAFSFFMLVISLIGLGNGIASEETWKIIFASIPVVAFSIFMMINMLNIKEAQ</sequence>
<dbReference type="RefSeq" id="WP_192010008.1">
    <property type="nucleotide sequence ID" value="NZ_JACYTQ010000003.1"/>
</dbReference>
<accession>A0ABR9AJX8</accession>
<evidence type="ECO:0000313" key="2">
    <source>
        <dbReference type="EMBL" id="MBD8489119.1"/>
    </source>
</evidence>
<keyword evidence="1" id="KW-1133">Transmembrane helix</keyword>
<feature type="transmembrane region" description="Helical" evidence="1">
    <location>
        <begin position="12"/>
        <end position="31"/>
    </location>
</feature>
<name>A0ABR9AJX8_9BACT</name>